<keyword evidence="2" id="KW-0472">Membrane</keyword>
<feature type="transmembrane region" description="Helical" evidence="2">
    <location>
        <begin position="379"/>
        <end position="399"/>
    </location>
</feature>
<evidence type="ECO:0000256" key="2">
    <source>
        <dbReference type="SAM" id="Phobius"/>
    </source>
</evidence>
<dbReference type="InterPro" id="IPR036291">
    <property type="entry name" value="NAD(P)-bd_dom_sf"/>
</dbReference>
<reference evidence="3" key="1">
    <citation type="submission" date="2020-04" db="EMBL/GenBank/DDBJ databases">
        <title>Deep metagenomics examines the oral microbiome during advanced dental caries in children, revealing novel taxa and co-occurrences with host molecules.</title>
        <authorList>
            <person name="Baker J.L."/>
            <person name="Morton J.T."/>
            <person name="Dinis M."/>
            <person name="Alvarez R."/>
            <person name="Tran N.C."/>
            <person name="Knight R."/>
            <person name="Edlund A."/>
        </authorList>
    </citation>
    <scope>NUCLEOTIDE SEQUENCE</scope>
    <source>
        <strain evidence="3">JCVI_23_bin.22</strain>
    </source>
</reference>
<dbReference type="EMBL" id="JABZYP010000012">
    <property type="protein sequence ID" value="MBF1712949.1"/>
    <property type="molecule type" value="Genomic_DNA"/>
</dbReference>
<gene>
    <name evidence="3" type="ORF">HXO88_04315</name>
</gene>
<dbReference type="AlphaFoldDB" id="A0A930RCX4"/>
<evidence type="ECO:0000313" key="3">
    <source>
        <dbReference type="EMBL" id="MBF1712949.1"/>
    </source>
</evidence>
<accession>A0A930RCX4</accession>
<proteinExistence type="predicted"/>
<feature type="transmembrane region" description="Helical" evidence="2">
    <location>
        <begin position="302"/>
        <end position="322"/>
    </location>
</feature>
<evidence type="ECO:0000313" key="4">
    <source>
        <dbReference type="Proteomes" id="UP000721045"/>
    </source>
</evidence>
<name>A0A930RCX4_STRIT</name>
<keyword evidence="2" id="KW-1133">Transmembrane helix</keyword>
<feature type="coiled-coil region" evidence="1">
    <location>
        <begin position="396"/>
        <end position="423"/>
    </location>
</feature>
<sequence length="593" mass="68491">MKTLLFGNTGYVTEEFIQEAFPKDIVYLLGETHLKNSKKLKLTVFSEAEKTDMEEILRTYRFDRILYFSNSLTYKNHQVGELERLQSFLNVVKGLVYSKILYITGPEVLNRPQELEIAAESLCQHWVKVNRQSLKIVRSPYLYSARLSEDYFYRLFDKVHENRAISIEEHPDEIANFINSEDLAELISKIFDSWDDQTEILNIYNPFEITFQHVAEKLEELAFSKSKIVIDSKSPEPCLYHSIDKDNLRHRYGWFIHYSLLDDLADLYKDFVKENKASKHLEFNRLKAVVYTMRSHKTSQKIAEILLAFFLSEVLSAMLNGFNQLRMLDVRLLFITLVSTIFGTIYGIFASFLSIIGLFAATILAGGNWQSIVYNTDRWITFAAYMFVALICGIIQMKYQDEKEMLEKENQLLNDRNEFLSISYEDAVYDREQLAQQVVSNQTGTSKLFSIFQQLDKPTVEAVLNETKKIVAEQLETNSVNIYSLSEFSGFNLNRYPILAEELKNDEVWVNKNLIPDYPVYALKIESASGLSYLLWIEDVSYSHLSLSRMHFLQMIGGATASMLDKAGYHQAFVNLKKTTVLGTTPNGIKYGG</sequence>
<organism evidence="3 4">
    <name type="scientific">Streptococcus intermedius</name>
    <dbReference type="NCBI Taxonomy" id="1338"/>
    <lineage>
        <taxon>Bacteria</taxon>
        <taxon>Bacillati</taxon>
        <taxon>Bacillota</taxon>
        <taxon>Bacilli</taxon>
        <taxon>Lactobacillales</taxon>
        <taxon>Streptococcaceae</taxon>
        <taxon>Streptococcus</taxon>
        <taxon>Streptococcus anginosus group</taxon>
    </lineage>
</organism>
<dbReference type="SUPFAM" id="SSF51735">
    <property type="entry name" value="NAD(P)-binding Rossmann-fold domains"/>
    <property type="match status" value="1"/>
</dbReference>
<keyword evidence="1" id="KW-0175">Coiled coil</keyword>
<comment type="caution">
    <text evidence="3">The sequence shown here is derived from an EMBL/GenBank/DDBJ whole genome shotgun (WGS) entry which is preliminary data.</text>
</comment>
<evidence type="ECO:0000256" key="1">
    <source>
        <dbReference type="SAM" id="Coils"/>
    </source>
</evidence>
<dbReference type="Proteomes" id="UP000721045">
    <property type="component" value="Unassembled WGS sequence"/>
</dbReference>
<protein>
    <recommendedName>
        <fullName evidence="5">GDP-L-fucose synthase</fullName>
    </recommendedName>
</protein>
<feature type="transmembrane region" description="Helical" evidence="2">
    <location>
        <begin position="334"/>
        <end position="367"/>
    </location>
</feature>
<evidence type="ECO:0008006" key="5">
    <source>
        <dbReference type="Google" id="ProtNLM"/>
    </source>
</evidence>
<dbReference type="Gene3D" id="3.40.50.720">
    <property type="entry name" value="NAD(P)-binding Rossmann-like Domain"/>
    <property type="match status" value="1"/>
</dbReference>
<keyword evidence="2" id="KW-0812">Transmembrane</keyword>